<evidence type="ECO:0000256" key="7">
    <source>
        <dbReference type="ARBA" id="ARBA00022737"/>
    </source>
</evidence>
<accession>A0AAV6X6A0</accession>
<dbReference type="Pfam" id="PF00931">
    <property type="entry name" value="NB-ARC"/>
    <property type="match status" value="1"/>
</dbReference>
<dbReference type="Proteomes" id="UP000826271">
    <property type="component" value="Unassembled WGS sequence"/>
</dbReference>
<evidence type="ECO:0000256" key="5">
    <source>
        <dbReference type="ARBA" id="ARBA00022614"/>
    </source>
</evidence>
<dbReference type="GO" id="GO:0009626">
    <property type="term" value="P:plant-type hypersensitive response"/>
    <property type="evidence" value="ECO:0007669"/>
    <property type="project" value="UniProtKB-KW"/>
</dbReference>
<evidence type="ECO:0008006" key="16">
    <source>
        <dbReference type="Google" id="ProtNLM"/>
    </source>
</evidence>
<dbReference type="FunFam" id="1.10.10.10:FF:000322">
    <property type="entry name" value="Probable disease resistance protein At1g63360"/>
    <property type="match status" value="1"/>
</dbReference>
<dbReference type="SUPFAM" id="SSF52058">
    <property type="entry name" value="L domain-like"/>
    <property type="match status" value="1"/>
</dbReference>
<evidence type="ECO:0000256" key="6">
    <source>
        <dbReference type="ARBA" id="ARBA00022667"/>
    </source>
</evidence>
<comment type="similarity">
    <text evidence="3">Belongs to the disease resistance NB-LRR family.</text>
</comment>
<keyword evidence="10" id="KW-0067">ATP-binding</keyword>
<dbReference type="InterPro" id="IPR055414">
    <property type="entry name" value="LRR_R13L4/SHOC2-like"/>
</dbReference>
<proteinExistence type="inferred from homology"/>
<evidence type="ECO:0000259" key="11">
    <source>
        <dbReference type="Pfam" id="PF00931"/>
    </source>
</evidence>
<keyword evidence="8" id="KW-0547">Nucleotide-binding</keyword>
<evidence type="ECO:0000256" key="10">
    <source>
        <dbReference type="ARBA" id="ARBA00022840"/>
    </source>
</evidence>
<dbReference type="Gene3D" id="3.40.50.300">
    <property type="entry name" value="P-loop containing nucleotide triphosphate hydrolases"/>
    <property type="match status" value="1"/>
</dbReference>
<dbReference type="AlphaFoldDB" id="A0AAV6X6A0"/>
<dbReference type="InterPro" id="IPR027417">
    <property type="entry name" value="P-loop_NTPase"/>
</dbReference>
<feature type="domain" description="Disease resistance protein winged helix" evidence="12">
    <location>
        <begin position="459"/>
        <end position="528"/>
    </location>
</feature>
<dbReference type="GO" id="GO:0051607">
    <property type="term" value="P:defense response to virus"/>
    <property type="evidence" value="ECO:0007669"/>
    <property type="project" value="UniProtKB-ARBA"/>
</dbReference>
<dbReference type="PANTHER" id="PTHR23155:SF1152">
    <property type="entry name" value="AAA+ ATPASE DOMAIN-CONTAINING PROTEIN"/>
    <property type="match status" value="1"/>
</dbReference>
<organism evidence="14 15">
    <name type="scientific">Buddleja alternifolia</name>
    <dbReference type="NCBI Taxonomy" id="168488"/>
    <lineage>
        <taxon>Eukaryota</taxon>
        <taxon>Viridiplantae</taxon>
        <taxon>Streptophyta</taxon>
        <taxon>Embryophyta</taxon>
        <taxon>Tracheophyta</taxon>
        <taxon>Spermatophyta</taxon>
        <taxon>Magnoliopsida</taxon>
        <taxon>eudicotyledons</taxon>
        <taxon>Gunneridae</taxon>
        <taxon>Pentapetalae</taxon>
        <taxon>asterids</taxon>
        <taxon>lamiids</taxon>
        <taxon>Lamiales</taxon>
        <taxon>Scrophulariaceae</taxon>
        <taxon>Buddlejeae</taxon>
        <taxon>Buddleja</taxon>
    </lineage>
</organism>
<dbReference type="Gene3D" id="1.10.8.430">
    <property type="entry name" value="Helical domain of apoptotic protease-activating factors"/>
    <property type="match status" value="1"/>
</dbReference>
<evidence type="ECO:0000256" key="4">
    <source>
        <dbReference type="ARBA" id="ARBA00022490"/>
    </source>
</evidence>
<dbReference type="GO" id="GO:0043531">
    <property type="term" value="F:ADP binding"/>
    <property type="evidence" value="ECO:0007669"/>
    <property type="project" value="InterPro"/>
</dbReference>
<evidence type="ECO:0000256" key="2">
    <source>
        <dbReference type="ARBA" id="ARBA00004496"/>
    </source>
</evidence>
<feature type="domain" description="Disease resistance R13L4/SHOC-2-like LRR" evidence="13">
    <location>
        <begin position="601"/>
        <end position="883"/>
    </location>
</feature>
<keyword evidence="5" id="KW-0433">Leucine-rich repeat</keyword>
<dbReference type="Gene3D" id="1.20.5.4130">
    <property type="match status" value="1"/>
</dbReference>
<name>A0AAV6X6A0_9LAMI</name>
<comment type="subcellular location">
    <subcellularLocation>
        <location evidence="2">Cytoplasm</location>
    </subcellularLocation>
</comment>
<dbReference type="GO" id="GO:0005524">
    <property type="term" value="F:ATP binding"/>
    <property type="evidence" value="ECO:0007669"/>
    <property type="project" value="UniProtKB-KW"/>
</dbReference>
<sequence>MPQRLAKNVARSATSLVIATEEMPSSITTPEGRNGHLMNLDDILHPDSHLNVYLNKQHIESLQEEVNVLKLFLEGSQERGYDGEMMKKLERRIRDAALTAADFIDSHVYISNHKYDDDYLPKRNIGWKQISLIANQSFTHIIKEIKSVMLEVNKISDVPKTVKLQGLNSSEYLLRTILPSRSPPSQDCQNATNKLVGIDGHIQTLLHQLTQGSHRVVIPIVGMGGIGKTTLAERIYNDPLVIYHFYIRAWITIPQGHTTSVVYRVREMFLGLLKCFTKFTNEIDVKTNEELGDQIYKTLKDRKYLVVLDDMWQTLDWDILKMFLPDDKNGSRIILTSRLANIASNIRPSSSPHCMHFLKAAESWELLESKLFPKESCPPELVEIGKRIGIKCQGLPIAIVVVAGTLSKMEKTLESWTEIAENVESLVAKDPDQCINILALSYNYLPNYLKACFLYIGAFPRDNEIHVSRLIWLWIAEGFVQPIRGRCLEEVAEKHLEDLVNRNLVLVGKRRSNGRIKTCHIHDLLREFCLREALKEKFMYVIEQNVPSILVKSIVPRRISLHADILHFSACSIPLARTFLCYEVNKNLPHMFLLEVMDQIDFKLLRVLDIEFLRSNHFPIEIVQLIHLRYLALSTSCVLPGLIFKLQKLQTLVIDDPWGGQYLPMEILQMPHLRHIRFKRGCYFPLPCNGGIEENGNLVLQNLQTLSTVIGPVSCSKQLFACLPALRKLEIFATESNSEIEWSSECLSNLVCLNQLESLKCSFLYRPTMQRLPREDRFPASLKKLTLSGSYLPWDDMAILGKLPKLEVLKLGSFAFEGDEWIPVEGGFLQLKLLLMENSDPMTWDADETHFPKLHHLILKECYRLVEIPESIGDVPTLQIIEVHDCSYWVVDNHPYDAIATVLQFNNLELQEFREDSRLRAVSGPGEIEQLEGKTLNYLRIGAINLRHTISQLKHNRSMKIKSSQLSLSGNDRVSLMKCKQKMIPRRLQSATKGTAKIKASRRESNGYCSAHFVNSAAEYEPVGKGHLAR</sequence>
<dbReference type="EMBL" id="WHWC01000010">
    <property type="protein sequence ID" value="KAG8374670.1"/>
    <property type="molecule type" value="Genomic_DNA"/>
</dbReference>
<dbReference type="FunFam" id="3.40.50.300:FF:001091">
    <property type="entry name" value="Probable disease resistance protein At1g61300"/>
    <property type="match status" value="1"/>
</dbReference>
<dbReference type="Pfam" id="PF23598">
    <property type="entry name" value="LRR_14"/>
    <property type="match status" value="1"/>
</dbReference>
<feature type="domain" description="NB-ARC" evidence="11">
    <location>
        <begin position="200"/>
        <end position="376"/>
    </location>
</feature>
<evidence type="ECO:0000259" key="13">
    <source>
        <dbReference type="Pfam" id="PF23598"/>
    </source>
</evidence>
<keyword evidence="9" id="KW-0611">Plant defense</keyword>
<evidence type="ECO:0000256" key="1">
    <source>
        <dbReference type="ARBA" id="ARBA00002074"/>
    </source>
</evidence>
<evidence type="ECO:0000256" key="3">
    <source>
        <dbReference type="ARBA" id="ARBA00008894"/>
    </source>
</evidence>
<keyword evidence="15" id="KW-1185">Reference proteome</keyword>
<dbReference type="Gene3D" id="3.80.10.10">
    <property type="entry name" value="Ribonuclease Inhibitor"/>
    <property type="match status" value="1"/>
</dbReference>
<comment type="caution">
    <text evidence="14">The sequence shown here is derived from an EMBL/GenBank/DDBJ whole genome shotgun (WGS) entry which is preliminary data.</text>
</comment>
<comment type="function">
    <text evidence="1">Confers resistance to late blight (Phytophthora infestans) races carrying the avirulence gene Avr1. Resistance proteins guard the plant against pathogens that contain an appropriate avirulence protein via an indirect interaction with this avirulence protein. That triggers a defense system including the hypersensitive response, which restricts the pathogen growth.</text>
</comment>
<evidence type="ECO:0000259" key="12">
    <source>
        <dbReference type="Pfam" id="PF23559"/>
    </source>
</evidence>
<evidence type="ECO:0000313" key="15">
    <source>
        <dbReference type="Proteomes" id="UP000826271"/>
    </source>
</evidence>
<keyword evidence="6" id="KW-0381">Hypersensitive response</keyword>
<keyword evidence="7" id="KW-0677">Repeat</keyword>
<evidence type="ECO:0000256" key="9">
    <source>
        <dbReference type="ARBA" id="ARBA00022821"/>
    </source>
</evidence>
<dbReference type="InterPro" id="IPR044974">
    <property type="entry name" value="Disease_R_plants"/>
</dbReference>
<dbReference type="Gene3D" id="1.10.10.10">
    <property type="entry name" value="Winged helix-like DNA-binding domain superfamily/Winged helix DNA-binding domain"/>
    <property type="match status" value="1"/>
</dbReference>
<dbReference type="GO" id="GO:0005737">
    <property type="term" value="C:cytoplasm"/>
    <property type="evidence" value="ECO:0007669"/>
    <property type="project" value="UniProtKB-SubCell"/>
</dbReference>
<evidence type="ECO:0000256" key="8">
    <source>
        <dbReference type="ARBA" id="ARBA00022741"/>
    </source>
</evidence>
<keyword evidence="4" id="KW-0963">Cytoplasm</keyword>
<reference evidence="14" key="1">
    <citation type="submission" date="2019-10" db="EMBL/GenBank/DDBJ databases">
        <authorList>
            <person name="Zhang R."/>
            <person name="Pan Y."/>
            <person name="Wang J."/>
            <person name="Ma R."/>
            <person name="Yu S."/>
        </authorList>
    </citation>
    <scope>NUCLEOTIDE SEQUENCE</scope>
    <source>
        <strain evidence="14">LA-IB0</strain>
        <tissue evidence="14">Leaf</tissue>
    </source>
</reference>
<dbReference type="InterPro" id="IPR036388">
    <property type="entry name" value="WH-like_DNA-bd_sf"/>
</dbReference>
<dbReference type="InterPro" id="IPR058922">
    <property type="entry name" value="WHD_DRP"/>
</dbReference>
<dbReference type="SUPFAM" id="SSF52540">
    <property type="entry name" value="P-loop containing nucleoside triphosphate hydrolases"/>
    <property type="match status" value="1"/>
</dbReference>
<dbReference type="PRINTS" id="PR00364">
    <property type="entry name" value="DISEASERSIST"/>
</dbReference>
<dbReference type="PANTHER" id="PTHR23155">
    <property type="entry name" value="DISEASE RESISTANCE PROTEIN RP"/>
    <property type="match status" value="1"/>
</dbReference>
<dbReference type="InterPro" id="IPR042197">
    <property type="entry name" value="Apaf_helical"/>
</dbReference>
<dbReference type="InterPro" id="IPR032675">
    <property type="entry name" value="LRR_dom_sf"/>
</dbReference>
<dbReference type="InterPro" id="IPR002182">
    <property type="entry name" value="NB-ARC"/>
</dbReference>
<gene>
    <name evidence="14" type="ORF">BUALT_Bualt10G0020100</name>
</gene>
<protein>
    <recommendedName>
        <fullName evidence="16">NB-ARC domain-containing protein</fullName>
    </recommendedName>
</protein>
<dbReference type="Pfam" id="PF23559">
    <property type="entry name" value="WHD_DRP"/>
    <property type="match status" value="1"/>
</dbReference>
<evidence type="ECO:0000313" key="14">
    <source>
        <dbReference type="EMBL" id="KAG8374670.1"/>
    </source>
</evidence>